<evidence type="ECO:0000259" key="8">
    <source>
        <dbReference type="Pfam" id="PF17676"/>
    </source>
</evidence>
<dbReference type="InterPro" id="IPR040449">
    <property type="entry name" value="Peptidase_S66_N"/>
</dbReference>
<dbReference type="InterPro" id="IPR027461">
    <property type="entry name" value="Carboxypeptidase_A_C_sf"/>
</dbReference>
<dbReference type="InterPro" id="IPR040921">
    <property type="entry name" value="Peptidase_S66C"/>
</dbReference>
<feature type="active site" description="Charge relay system" evidence="6">
    <location>
        <position position="286"/>
    </location>
</feature>
<dbReference type="GO" id="GO:0008236">
    <property type="term" value="F:serine-type peptidase activity"/>
    <property type="evidence" value="ECO:0007669"/>
    <property type="project" value="UniProtKB-KW"/>
</dbReference>
<evidence type="ECO:0000256" key="6">
    <source>
        <dbReference type="PIRSR" id="PIRSR028757-1"/>
    </source>
</evidence>
<dbReference type="Pfam" id="PF02016">
    <property type="entry name" value="Peptidase_S66"/>
    <property type="match status" value="1"/>
</dbReference>
<name>A0A971M3P1_9BACT</name>
<dbReference type="Pfam" id="PF17676">
    <property type="entry name" value="Peptidase_S66C"/>
    <property type="match status" value="1"/>
</dbReference>
<dbReference type="Gene3D" id="3.40.50.10740">
    <property type="entry name" value="Class I glutamine amidotransferase-like"/>
    <property type="match status" value="1"/>
</dbReference>
<feature type="domain" description="LD-carboxypeptidase N-terminal" evidence="7">
    <location>
        <begin position="15"/>
        <end position="132"/>
    </location>
</feature>
<dbReference type="PANTHER" id="PTHR30237:SF2">
    <property type="entry name" value="MUREIN TETRAPEPTIDE CARBOXYPEPTIDASE"/>
    <property type="match status" value="1"/>
</dbReference>
<comment type="similarity">
    <text evidence="1">Belongs to the peptidase S66 family.</text>
</comment>
<feature type="active site" description="Charge relay system" evidence="6">
    <location>
        <position position="212"/>
    </location>
</feature>
<evidence type="ECO:0000256" key="3">
    <source>
        <dbReference type="ARBA" id="ARBA00022670"/>
    </source>
</evidence>
<evidence type="ECO:0000256" key="4">
    <source>
        <dbReference type="ARBA" id="ARBA00022801"/>
    </source>
</evidence>
<keyword evidence="3" id="KW-0645">Protease</keyword>
<dbReference type="GO" id="GO:0006508">
    <property type="term" value="P:proteolysis"/>
    <property type="evidence" value="ECO:0007669"/>
    <property type="project" value="UniProtKB-KW"/>
</dbReference>
<evidence type="ECO:0000256" key="5">
    <source>
        <dbReference type="ARBA" id="ARBA00022825"/>
    </source>
</evidence>
<protein>
    <submittedName>
        <fullName evidence="9">LD-carboxypeptidase</fullName>
    </submittedName>
</protein>
<dbReference type="Proteomes" id="UP000777265">
    <property type="component" value="Unassembled WGS sequence"/>
</dbReference>
<gene>
    <name evidence="9" type="ORF">GXY80_07790</name>
</gene>
<dbReference type="PIRSF" id="PIRSF028757">
    <property type="entry name" value="LD-carboxypeptidase"/>
    <property type="match status" value="1"/>
</dbReference>
<evidence type="ECO:0000259" key="7">
    <source>
        <dbReference type="Pfam" id="PF02016"/>
    </source>
</evidence>
<dbReference type="Gene3D" id="3.50.30.60">
    <property type="entry name" value="LD-carboxypeptidase A C-terminal domain-like"/>
    <property type="match status" value="1"/>
</dbReference>
<dbReference type="GO" id="GO:0004180">
    <property type="term" value="F:carboxypeptidase activity"/>
    <property type="evidence" value="ECO:0007669"/>
    <property type="project" value="UniProtKB-KW"/>
</dbReference>
<keyword evidence="2" id="KW-0121">Carboxypeptidase</keyword>
<dbReference type="CDD" id="cd07025">
    <property type="entry name" value="Peptidase_S66"/>
    <property type="match status" value="1"/>
</dbReference>
<dbReference type="InterPro" id="IPR003507">
    <property type="entry name" value="S66_fam"/>
</dbReference>
<reference evidence="9" key="2">
    <citation type="submission" date="2020-01" db="EMBL/GenBank/DDBJ databases">
        <authorList>
            <person name="Campanaro S."/>
        </authorList>
    </citation>
    <scope>NUCLEOTIDE SEQUENCE</scope>
    <source>
        <strain evidence="9">AS06rmzACSIP_7</strain>
    </source>
</reference>
<dbReference type="SUPFAM" id="SSF141986">
    <property type="entry name" value="LD-carboxypeptidase A C-terminal domain-like"/>
    <property type="match status" value="1"/>
</dbReference>
<comment type="caution">
    <text evidence="9">The sequence shown here is derived from an EMBL/GenBank/DDBJ whole genome shotgun (WGS) entry which is preliminary data.</text>
</comment>
<evidence type="ECO:0000256" key="2">
    <source>
        <dbReference type="ARBA" id="ARBA00022645"/>
    </source>
</evidence>
<dbReference type="AlphaFoldDB" id="A0A971M3P1"/>
<keyword evidence="4" id="KW-0378">Hydrolase</keyword>
<accession>A0A971M3P1</accession>
<evidence type="ECO:0000313" key="9">
    <source>
        <dbReference type="EMBL" id="NLW35367.1"/>
    </source>
</evidence>
<feature type="active site" description="Nucleophile" evidence="6">
    <location>
        <position position="112"/>
    </location>
</feature>
<dbReference type="InterPro" id="IPR029062">
    <property type="entry name" value="Class_I_gatase-like"/>
</dbReference>
<dbReference type="EMBL" id="JAAYEE010000127">
    <property type="protein sequence ID" value="NLW35367.1"/>
    <property type="molecule type" value="Genomic_DNA"/>
</dbReference>
<reference evidence="9" key="1">
    <citation type="journal article" date="2020" name="Biotechnol. Biofuels">
        <title>New insights from the biogas microbiome by comprehensive genome-resolved metagenomics of nearly 1600 species originating from multiple anaerobic digesters.</title>
        <authorList>
            <person name="Campanaro S."/>
            <person name="Treu L."/>
            <person name="Rodriguez-R L.M."/>
            <person name="Kovalovszki A."/>
            <person name="Ziels R.M."/>
            <person name="Maus I."/>
            <person name="Zhu X."/>
            <person name="Kougias P.G."/>
            <person name="Basile A."/>
            <person name="Luo G."/>
            <person name="Schluter A."/>
            <person name="Konstantinidis K.T."/>
            <person name="Angelidaki I."/>
        </authorList>
    </citation>
    <scope>NUCLEOTIDE SEQUENCE</scope>
    <source>
        <strain evidence="9">AS06rmzACSIP_7</strain>
    </source>
</reference>
<dbReference type="SUPFAM" id="SSF52317">
    <property type="entry name" value="Class I glutamine amidotransferase-like"/>
    <property type="match status" value="1"/>
</dbReference>
<feature type="domain" description="LD-carboxypeptidase C-terminal" evidence="8">
    <location>
        <begin position="181"/>
        <end position="301"/>
    </location>
</feature>
<proteinExistence type="inferred from homology"/>
<dbReference type="InterPro" id="IPR027478">
    <property type="entry name" value="LdcA_N"/>
</dbReference>
<keyword evidence="5" id="KW-0720">Serine protease</keyword>
<evidence type="ECO:0000313" key="10">
    <source>
        <dbReference type="Proteomes" id="UP000777265"/>
    </source>
</evidence>
<organism evidence="9 10">
    <name type="scientific">Syntrophorhabdus aromaticivorans</name>
    <dbReference type="NCBI Taxonomy" id="328301"/>
    <lineage>
        <taxon>Bacteria</taxon>
        <taxon>Pseudomonadati</taxon>
        <taxon>Thermodesulfobacteriota</taxon>
        <taxon>Syntrophorhabdia</taxon>
        <taxon>Syntrophorhabdales</taxon>
        <taxon>Syntrophorhabdaceae</taxon>
        <taxon>Syntrophorhabdus</taxon>
    </lineage>
</organism>
<sequence>MNSVKPDRLRPGDTICIIAPGSPSLTPAHLDQGRTRLERLGYRVVTSPHINDRHLLFAGTEKVRAEDINNAFQDSSIQAIICAQGGCGTSQVLPYLDFPLIAKHPKIFVGYSDITALQTAMLKKAGLVTFYGPMVATDFGKRLTGYTANSLFARLTETEAVVELTNPPGKEILTLYPGTAKGRLTGGCLAIVAAGLGTDFEIDTKDKILFFEDIDEKPHRIDRYLTHLAMAGKLREARGIIFGTFHRCEYRPGDAYYRFGVTVSDMIRERIAPLKIPAVLGLQFGHVTNKLTLPVGGQAVLDATNGRVFVEPAVA</sequence>
<evidence type="ECO:0000256" key="1">
    <source>
        <dbReference type="ARBA" id="ARBA00010233"/>
    </source>
</evidence>
<dbReference type="PANTHER" id="PTHR30237">
    <property type="entry name" value="MURAMOYLTETRAPEPTIDE CARBOXYPEPTIDASE"/>
    <property type="match status" value="1"/>
</dbReference>